<accession>A0AAN6XHE2</accession>
<gene>
    <name evidence="2" type="ORF">QBC40DRAFT_283502</name>
</gene>
<proteinExistence type="predicted"/>
<sequence length="151" mass="16648">MLPAGKSRWHHHSHRLSGTPDLSPAQQISSDPASDQYEHDEHDEEDRSERGASHSKLAADRRRRGPSSGGEDEYVAMADPEPTRQYCTQACLLGLKRGRGLDEKCPNVSLHRLDGSSRALAGYSSASARARKQREQATRKHGLEAHLRGCG</sequence>
<feature type="compositionally biased region" description="Basic and acidic residues" evidence="1">
    <location>
        <begin position="36"/>
        <end position="60"/>
    </location>
</feature>
<dbReference type="EMBL" id="MU863943">
    <property type="protein sequence ID" value="KAK4198632.1"/>
    <property type="molecule type" value="Genomic_DNA"/>
</dbReference>
<reference evidence="2" key="1">
    <citation type="journal article" date="2023" name="Mol. Phylogenet. Evol.">
        <title>Genome-scale phylogeny and comparative genomics of the fungal order Sordariales.</title>
        <authorList>
            <person name="Hensen N."/>
            <person name="Bonometti L."/>
            <person name="Westerberg I."/>
            <person name="Brannstrom I.O."/>
            <person name="Guillou S."/>
            <person name="Cros-Aarteil S."/>
            <person name="Calhoun S."/>
            <person name="Haridas S."/>
            <person name="Kuo A."/>
            <person name="Mondo S."/>
            <person name="Pangilinan J."/>
            <person name="Riley R."/>
            <person name="LaButti K."/>
            <person name="Andreopoulos B."/>
            <person name="Lipzen A."/>
            <person name="Chen C."/>
            <person name="Yan M."/>
            <person name="Daum C."/>
            <person name="Ng V."/>
            <person name="Clum A."/>
            <person name="Steindorff A."/>
            <person name="Ohm R.A."/>
            <person name="Martin F."/>
            <person name="Silar P."/>
            <person name="Natvig D.O."/>
            <person name="Lalanne C."/>
            <person name="Gautier V."/>
            <person name="Ament-Velasquez S.L."/>
            <person name="Kruys A."/>
            <person name="Hutchinson M.I."/>
            <person name="Powell A.J."/>
            <person name="Barry K."/>
            <person name="Miller A.N."/>
            <person name="Grigoriev I.V."/>
            <person name="Debuchy R."/>
            <person name="Gladieux P."/>
            <person name="Hiltunen Thoren M."/>
            <person name="Johannesson H."/>
        </authorList>
    </citation>
    <scope>NUCLEOTIDE SEQUENCE</scope>
    <source>
        <strain evidence="2">CBS 315.58</strain>
    </source>
</reference>
<dbReference type="Proteomes" id="UP001303160">
    <property type="component" value="Unassembled WGS sequence"/>
</dbReference>
<reference evidence="2" key="2">
    <citation type="submission" date="2023-05" db="EMBL/GenBank/DDBJ databases">
        <authorList>
            <consortium name="Lawrence Berkeley National Laboratory"/>
            <person name="Steindorff A."/>
            <person name="Hensen N."/>
            <person name="Bonometti L."/>
            <person name="Westerberg I."/>
            <person name="Brannstrom I.O."/>
            <person name="Guillou S."/>
            <person name="Cros-Aarteil S."/>
            <person name="Calhoun S."/>
            <person name="Haridas S."/>
            <person name="Kuo A."/>
            <person name="Mondo S."/>
            <person name="Pangilinan J."/>
            <person name="Riley R."/>
            <person name="Labutti K."/>
            <person name="Andreopoulos B."/>
            <person name="Lipzen A."/>
            <person name="Chen C."/>
            <person name="Yanf M."/>
            <person name="Daum C."/>
            <person name="Ng V."/>
            <person name="Clum A."/>
            <person name="Ohm R."/>
            <person name="Martin F."/>
            <person name="Silar P."/>
            <person name="Natvig D."/>
            <person name="Lalanne C."/>
            <person name="Gautier V."/>
            <person name="Ament-Velasquez S.L."/>
            <person name="Kruys A."/>
            <person name="Hutchinson M.I."/>
            <person name="Powell A.J."/>
            <person name="Barry K."/>
            <person name="Miller A.N."/>
            <person name="Grigoriev I.V."/>
            <person name="Debuchy R."/>
            <person name="Gladieux P."/>
            <person name="Thoren M.H."/>
            <person name="Johannesson H."/>
        </authorList>
    </citation>
    <scope>NUCLEOTIDE SEQUENCE</scope>
    <source>
        <strain evidence="2">CBS 315.58</strain>
    </source>
</reference>
<organism evidence="2 3">
    <name type="scientific">Triangularia verruculosa</name>
    <dbReference type="NCBI Taxonomy" id="2587418"/>
    <lineage>
        <taxon>Eukaryota</taxon>
        <taxon>Fungi</taxon>
        <taxon>Dikarya</taxon>
        <taxon>Ascomycota</taxon>
        <taxon>Pezizomycotina</taxon>
        <taxon>Sordariomycetes</taxon>
        <taxon>Sordariomycetidae</taxon>
        <taxon>Sordariales</taxon>
        <taxon>Podosporaceae</taxon>
        <taxon>Triangularia</taxon>
    </lineage>
</organism>
<dbReference type="AlphaFoldDB" id="A0AAN6XHE2"/>
<name>A0AAN6XHE2_9PEZI</name>
<feature type="region of interest" description="Disordered" evidence="1">
    <location>
        <begin position="1"/>
        <end position="81"/>
    </location>
</feature>
<evidence type="ECO:0000313" key="3">
    <source>
        <dbReference type="Proteomes" id="UP001303160"/>
    </source>
</evidence>
<protein>
    <submittedName>
        <fullName evidence="2">Uncharacterized protein</fullName>
    </submittedName>
</protein>
<keyword evidence="3" id="KW-1185">Reference proteome</keyword>
<evidence type="ECO:0000256" key="1">
    <source>
        <dbReference type="SAM" id="MobiDB-lite"/>
    </source>
</evidence>
<evidence type="ECO:0000313" key="2">
    <source>
        <dbReference type="EMBL" id="KAK4198632.1"/>
    </source>
</evidence>
<comment type="caution">
    <text evidence="2">The sequence shown here is derived from an EMBL/GenBank/DDBJ whole genome shotgun (WGS) entry which is preliminary data.</text>
</comment>
<feature type="compositionally biased region" description="Polar residues" evidence="1">
    <location>
        <begin position="24"/>
        <end position="33"/>
    </location>
</feature>